<dbReference type="Pfam" id="PF02141">
    <property type="entry name" value="DENN"/>
    <property type="match status" value="1"/>
</dbReference>
<proteinExistence type="predicted"/>
<feature type="domain" description="UDENN" evidence="2">
    <location>
        <begin position="1"/>
        <end position="181"/>
    </location>
</feature>
<dbReference type="PANTHER" id="PTHR12296">
    <property type="entry name" value="DENN DOMAIN-CONTAINING PROTEIN 4"/>
    <property type="match status" value="1"/>
</dbReference>
<keyword evidence="1" id="KW-0344">Guanine-nucleotide releasing factor</keyword>
<reference evidence="3 4" key="1">
    <citation type="submission" date="2019-09" db="EMBL/GenBank/DDBJ databases">
        <title>Bird 10,000 Genomes (B10K) Project - Family phase.</title>
        <authorList>
            <person name="Zhang G."/>
        </authorList>
    </citation>
    <scope>NUCLEOTIDE SEQUENCE [LARGE SCALE GENOMIC DNA]</scope>
    <source>
        <strain evidence="3">B10K-CU-031-12</strain>
        <tissue evidence="3">Muscle</tissue>
    </source>
</reference>
<name>A0A7K8SBI7_9PASS</name>
<dbReference type="Gene3D" id="3.40.50.11500">
    <property type="match status" value="1"/>
</dbReference>
<organism evidence="3 4">
    <name type="scientific">Rhodinocichla rosea</name>
    <dbReference type="NCBI Taxonomy" id="58203"/>
    <lineage>
        <taxon>Eukaryota</taxon>
        <taxon>Metazoa</taxon>
        <taxon>Chordata</taxon>
        <taxon>Craniata</taxon>
        <taxon>Vertebrata</taxon>
        <taxon>Euteleostomi</taxon>
        <taxon>Archelosauria</taxon>
        <taxon>Archosauria</taxon>
        <taxon>Dinosauria</taxon>
        <taxon>Saurischia</taxon>
        <taxon>Theropoda</taxon>
        <taxon>Coelurosauria</taxon>
        <taxon>Aves</taxon>
        <taxon>Neognathae</taxon>
        <taxon>Neoaves</taxon>
        <taxon>Telluraves</taxon>
        <taxon>Australaves</taxon>
        <taxon>Passeriformes</taxon>
        <taxon>Thraupidae</taxon>
        <taxon>Rhodinocichla</taxon>
    </lineage>
</organism>
<dbReference type="GO" id="GO:0031410">
    <property type="term" value="C:cytoplasmic vesicle"/>
    <property type="evidence" value="ECO:0007669"/>
    <property type="project" value="TreeGrafter"/>
</dbReference>
<feature type="non-terminal residue" evidence="3">
    <location>
        <position position="1"/>
    </location>
</feature>
<keyword evidence="4" id="KW-1185">Reference proteome</keyword>
<protein>
    <submittedName>
        <fullName evidence="3">MTMR5 protein</fullName>
    </submittedName>
</protein>
<dbReference type="PANTHER" id="PTHR12296:SF16">
    <property type="entry name" value="C-MYC PROMOTER-BINDING PROTEIN"/>
    <property type="match status" value="1"/>
</dbReference>
<sequence>VLFLFCAALTEHKILFLSSSYQRLTDACRALLALMFPLKYSFTYVPILPAQLLEVLSTPTPFIIGVHSIFQSETQELLDVVIADLDGGTVNVPECVHISLLPEPLLQQTREALSMVSATAPLGCPVHTLSPTSPGCASLFQDKEIRAVFLRLFAQLLQGYRWCLHIIRIHPEPVIRFHKVR</sequence>
<evidence type="ECO:0000259" key="2">
    <source>
        <dbReference type="PROSITE" id="PS50211"/>
    </source>
</evidence>
<dbReference type="Proteomes" id="UP000574210">
    <property type="component" value="Unassembled WGS sequence"/>
</dbReference>
<evidence type="ECO:0000313" key="3">
    <source>
        <dbReference type="EMBL" id="NXF26712.1"/>
    </source>
</evidence>
<feature type="non-terminal residue" evidence="3">
    <location>
        <position position="181"/>
    </location>
</feature>
<dbReference type="PROSITE" id="PS50211">
    <property type="entry name" value="DENN"/>
    <property type="match status" value="1"/>
</dbReference>
<evidence type="ECO:0000256" key="1">
    <source>
        <dbReference type="ARBA" id="ARBA00022658"/>
    </source>
</evidence>
<gene>
    <name evidence="3" type="primary">Sbf1_5</name>
    <name evidence="3" type="ORF">RHOROS_R07176</name>
</gene>
<dbReference type="EMBL" id="VWYZ01000632">
    <property type="protein sequence ID" value="NXF26712.1"/>
    <property type="molecule type" value="Genomic_DNA"/>
</dbReference>
<dbReference type="InterPro" id="IPR043153">
    <property type="entry name" value="DENN_C"/>
</dbReference>
<accession>A0A7K8SBI7</accession>
<dbReference type="FunFam" id="3.40.50.11500:FF:000006">
    <property type="entry name" value="SET binding factor 2"/>
    <property type="match status" value="1"/>
</dbReference>
<dbReference type="AlphaFoldDB" id="A0A7K8SBI7"/>
<dbReference type="InterPro" id="IPR037516">
    <property type="entry name" value="Tripartite_DENN"/>
</dbReference>
<dbReference type="SMART" id="SM00799">
    <property type="entry name" value="DENN"/>
    <property type="match status" value="1"/>
</dbReference>
<dbReference type="GO" id="GO:0032483">
    <property type="term" value="P:regulation of Rab protein signal transduction"/>
    <property type="evidence" value="ECO:0007669"/>
    <property type="project" value="TreeGrafter"/>
</dbReference>
<dbReference type="InterPro" id="IPR001194">
    <property type="entry name" value="cDENN_dom"/>
</dbReference>
<evidence type="ECO:0000313" key="4">
    <source>
        <dbReference type="Proteomes" id="UP000574210"/>
    </source>
</evidence>
<dbReference type="InterPro" id="IPR051696">
    <property type="entry name" value="DENN_Domain_GEFs"/>
</dbReference>
<comment type="caution">
    <text evidence="3">The sequence shown here is derived from an EMBL/GenBank/DDBJ whole genome shotgun (WGS) entry which is preliminary data.</text>
</comment>
<dbReference type="GO" id="GO:0005085">
    <property type="term" value="F:guanyl-nucleotide exchange factor activity"/>
    <property type="evidence" value="ECO:0007669"/>
    <property type="project" value="UniProtKB-KW"/>
</dbReference>